<accession>A0AAD4UGY2</accession>
<feature type="compositionally biased region" description="Low complexity" evidence="23">
    <location>
        <begin position="1884"/>
        <end position="1894"/>
    </location>
</feature>
<dbReference type="Gene3D" id="2.30.18.10">
    <property type="entry name" value="Transcription factor IIA (TFIIA), beta-barrel domain"/>
    <property type="match status" value="1"/>
</dbReference>
<keyword evidence="10" id="KW-0967">Endosome</keyword>
<keyword evidence="14" id="KW-0804">Transcription</keyword>
<evidence type="ECO:0000256" key="1">
    <source>
        <dbReference type="ARBA" id="ARBA00004123"/>
    </source>
</evidence>
<reference evidence="26" key="1">
    <citation type="submission" date="2022-03" db="EMBL/GenBank/DDBJ databases">
        <title>Genomic analyses of argali, domestic sheep and their hybrids provide insights into chromosomal evolution, heterosis and genetic basis of agronomic traits.</title>
        <authorList>
            <person name="Li M."/>
        </authorList>
    </citation>
    <scope>NUCLEOTIDE SEQUENCE</scope>
    <source>
        <strain evidence="26">CAU-MHL-2022a</strain>
        <tissue evidence="26">Skin</tissue>
    </source>
</reference>
<dbReference type="InterPro" id="IPR009088">
    <property type="entry name" value="TFIIA_b-brl"/>
</dbReference>
<dbReference type="Pfam" id="PF10212">
    <property type="entry name" value="PPP1R21_helical"/>
    <property type="match status" value="1"/>
</dbReference>
<dbReference type="InterPro" id="IPR019348">
    <property type="entry name" value="PPP1R21_six_helix"/>
</dbReference>
<evidence type="ECO:0000256" key="21">
    <source>
        <dbReference type="ARBA" id="ARBA00080236"/>
    </source>
</evidence>
<evidence type="ECO:0000256" key="5">
    <source>
        <dbReference type="ARBA" id="ARBA00005579"/>
    </source>
</evidence>
<evidence type="ECO:0000256" key="14">
    <source>
        <dbReference type="ARBA" id="ARBA00023163"/>
    </source>
</evidence>
<dbReference type="InterPro" id="IPR019343">
    <property type="entry name" value="PPP1R21_N"/>
</dbReference>
<dbReference type="SUPFAM" id="SSF47396">
    <property type="entry name" value="Transcription factor IIA (TFIIA), alpha-helical domain"/>
    <property type="match status" value="1"/>
</dbReference>
<evidence type="ECO:0000256" key="17">
    <source>
        <dbReference type="ARBA" id="ARBA00031617"/>
    </source>
</evidence>
<dbReference type="GO" id="GO:0003723">
    <property type="term" value="F:RNA binding"/>
    <property type="evidence" value="ECO:0007669"/>
    <property type="project" value="UniProtKB-KW"/>
</dbReference>
<evidence type="ECO:0000256" key="18">
    <source>
        <dbReference type="ARBA" id="ARBA00044824"/>
    </source>
</evidence>
<dbReference type="GO" id="GO:0005769">
    <property type="term" value="C:early endosome"/>
    <property type="evidence" value="ECO:0007669"/>
    <property type="project" value="UniProtKB-SubCell"/>
</dbReference>
<dbReference type="Gene3D" id="1.10.287.100">
    <property type="match status" value="1"/>
</dbReference>
<evidence type="ECO:0000256" key="2">
    <source>
        <dbReference type="ARBA" id="ARBA00004370"/>
    </source>
</evidence>
<name>A0AAD4UGY2_OVIAM</name>
<gene>
    <name evidence="26" type="ORF">MG293_003563</name>
</gene>
<comment type="similarity">
    <text evidence="5">Belongs to the Stoned B family.</text>
</comment>
<feature type="coiled-coil region" evidence="22">
    <location>
        <begin position="539"/>
        <end position="573"/>
    </location>
</feature>
<dbReference type="PANTHER" id="PTHR21448">
    <property type="entry name" value="SMOOTH MUSCLE MYOSIN HEAVY CHAIN-RELATED"/>
    <property type="match status" value="1"/>
</dbReference>
<keyword evidence="11" id="KW-0694">RNA-binding</keyword>
<evidence type="ECO:0000256" key="20">
    <source>
        <dbReference type="ARBA" id="ARBA00073687"/>
    </source>
</evidence>
<dbReference type="SMART" id="SM01371">
    <property type="entry name" value="TFIIA"/>
    <property type="match status" value="1"/>
</dbReference>
<feature type="region of interest" description="Disordered" evidence="23">
    <location>
        <begin position="1872"/>
        <end position="1921"/>
    </location>
</feature>
<comment type="function">
    <text evidence="19">May be involved in the endocytic machinery.</text>
</comment>
<evidence type="ECO:0000256" key="12">
    <source>
        <dbReference type="ARBA" id="ARBA00023054"/>
    </source>
</evidence>
<evidence type="ECO:0000256" key="15">
    <source>
        <dbReference type="ARBA" id="ARBA00023242"/>
    </source>
</evidence>
<dbReference type="InterPro" id="IPR036168">
    <property type="entry name" value="AP2_Mu_C_sf"/>
</dbReference>
<feature type="region of interest" description="Disordered" evidence="23">
    <location>
        <begin position="65"/>
        <end position="89"/>
    </location>
</feature>
<evidence type="ECO:0000256" key="10">
    <source>
        <dbReference type="ARBA" id="ARBA00022753"/>
    </source>
</evidence>
<dbReference type="Pfam" id="PF03153">
    <property type="entry name" value="TFIIA"/>
    <property type="match status" value="2"/>
</dbReference>
<dbReference type="InterPro" id="IPR012320">
    <property type="entry name" value="SHD_dom"/>
</dbReference>
<sequence>LRAQNQVLKKGVVDEQANSAALKEQLKMKDQSLRKLQQEMDSLTFRNLQLAKRVELLQDELALSEPRGKKNKKSGESSSHLSQEQKSVFDEDLQKKIEENERLHIQFFEADEQHKHVEAELRSRLSTLEMEAAQHQAVVDGLTRKYMETIEKLQNDKAKLEVKSQTLEKEAKECRLRTEECQLQLKNLHEDLSSRLEESLSIINEKVPFNDTKYSQYNALNVPVHNRRHQLKMRDIAGQALAFVQDLVKALLNFHTYTEQRIQIFPIDSAIDTISPLNQKFSQYLHENASYVRPLEEGMLHLFESITEDTVTVLETTVKLKTFSEHLTSYICFLRKILPYQLKSLEEECEASLCTSALRARNLELSQDMKKMTAGFEKLQTYIALLALPSTQPDGLLRTNYSSVLTNVGAALHGFHDVMKDISKHYSQKATIELELPTTTQKLITTNDCILSSVVALTNGAGKIASFFSNNVDYFIASLSYGPKTGSGFISPLSAECMLQYKKKAAAYMKALRKPLLESVPYEEALANRRVLLSSTESREGLAQQVQQSLEKISKLEQEKEHWMLEAQLAKIKLEKENQRTADKLKSTSSGQVAGVAQEKAAAVTATGQEDASAKAVPDPVHSTSEIGILTRTSDSEAPDVESREDLIRNHYMTRIVELTSQLQLADSKSVHFYAECRALSKRLALAEKSKEVLTEEMKVASQNISRLQDELTTTKRSYEDQLSMMSDHLCSMNETLSKQREEIDTLKMSSKKQLFYCAFFGTVLSLQEPIRNFGMSQNLASASETTYLIHWQDHSLIPKMCSTNPGNWVTFDDDPTFQSSQKSKNFPLENQGICRPNGLKLNLSGPKEFPSGSSSTSSTPLSSPIVDFYFSPGPPSNSPLSTPTKDFPGFPGIPKAGTHVLYPIPESSSSSPSITAIGSSSLATKPTCFSQASLPSDHSCIHPASKVGLADEMSPHQAEGVQSDTPQFQYFQEDCAFSSPFWKDEGSASQLTFDPPGSRKIFPSRDKEVPVDQKGLNQCSLSYICEKLEYLQSAENQDSFANLSVQRLYVEDAASSFVPHMLFRSQPKAGWPFMMRIPEKKNMMSSRQWGPIFLKVLPGGILQMYYEKGLEKPFKELQLDPYCRLSEPKVENFSVAGKIHTVKIEHVSYTEKRKYHSKTEVVHEPDVEQMLKLGSTEYHDFLAFLTTVEEELVQLPAVSKPKKNYEEQEIFLEIVDNFWGKITKEEGRLVESAVITQISCLCFVNGNTECFLTLNDHELQKRNERYFEKDPEKKGIDILDCHFHKCVKAQEFEQSRIIKFVPLDACRFELMRFKTSHSGEDLPFSLKSVVVVQGAYVELQAFVNMAPVVQRPSHAGSLRSCDNIMIHFPVPSQWIKALWTMNLQRQKSLKAKMNRRACLGSLHELESEPVIQVTVGSAKYESAYRAVVWKIDRLPDKNSSPDHPHCLSYKLELGSDQEIPSDWYPFATVQFGILDTTASRTEVRSLGVESDVQPQKHIHHRACYNIQVEIEKKWIKIDGEDPDKAGIPTVITAEFSLFLLLISETEAADLTYDNIEYLRSYHYTLQNETNYERRSVIEDVIEGVRDLFAEEGVEEQVLKDLKQGTSNSSASFTFPGYPIHVPVGVTQQTASAHLYKVSVPFMVTQTSERASILQPPVQQVFQLLGQPSIIQTSIPQLNPCFLQATTEKSLRMETTLQQPIVLPSETVDRKHLENTGNEHKIISGALLNQLVSSQYISFPGVVFTPQASQAGSNVEPVLRVSARMTQNLHGPLSTSPQGAQQQHVPEAQPRVLKNKMCGCDSVKQPRNTEEPSSLPVSEKDSSSQMDLSIQVTDGDIHEIIQIGGTGDTSSNDEIGNTRDVDENGLLGIIGAGDLKVPEEETGSVSNEDSSVDSSDNEDPEIDLVEEDPLNSGDDVSEQDVPDLFDMDNVIVCQYDKIHRSKDKWKFYLKDGVMCFGGRDYVFAKAIGDAEW</sequence>
<dbReference type="GO" id="GO:0006367">
    <property type="term" value="P:transcription initiation at RNA polymerase II promoter"/>
    <property type="evidence" value="ECO:0007669"/>
    <property type="project" value="InterPro"/>
</dbReference>
<dbReference type="FunFam" id="2.30.18.10:FF:000002">
    <property type="entry name" value="Transcription initiation factor IIA subunit 1"/>
    <property type="match status" value="1"/>
</dbReference>
<keyword evidence="12 22" id="KW-0175">Coiled coil</keyword>
<dbReference type="InterPro" id="IPR049372">
    <property type="entry name" value="PPP1R21_C"/>
</dbReference>
<dbReference type="CDD" id="cd07976">
    <property type="entry name" value="TFIIA_alpha_beta_like"/>
    <property type="match status" value="1"/>
</dbReference>
<organism evidence="26 27">
    <name type="scientific">Ovis ammon polii</name>
    <dbReference type="NCBI Taxonomy" id="230172"/>
    <lineage>
        <taxon>Eukaryota</taxon>
        <taxon>Metazoa</taxon>
        <taxon>Chordata</taxon>
        <taxon>Craniata</taxon>
        <taxon>Vertebrata</taxon>
        <taxon>Euteleostomi</taxon>
        <taxon>Mammalia</taxon>
        <taxon>Eutheria</taxon>
        <taxon>Laurasiatheria</taxon>
        <taxon>Artiodactyla</taxon>
        <taxon>Ruminantia</taxon>
        <taxon>Pecora</taxon>
        <taxon>Bovidae</taxon>
        <taxon>Caprinae</taxon>
        <taxon>Ovis</taxon>
    </lineage>
</organism>
<evidence type="ECO:0000259" key="25">
    <source>
        <dbReference type="PROSITE" id="PS51072"/>
    </source>
</evidence>
<evidence type="ECO:0000313" key="26">
    <source>
        <dbReference type="EMBL" id="KAI4547008.1"/>
    </source>
</evidence>
<dbReference type="InterPro" id="IPR028565">
    <property type="entry name" value="MHD"/>
</dbReference>
<feature type="domain" description="MHD" evidence="25">
    <location>
        <begin position="1208"/>
        <end position="1512"/>
    </location>
</feature>
<dbReference type="GO" id="GO:0005672">
    <property type="term" value="C:transcription factor TFIIA complex"/>
    <property type="evidence" value="ECO:0007669"/>
    <property type="project" value="InterPro"/>
</dbReference>
<evidence type="ECO:0000256" key="16">
    <source>
        <dbReference type="ARBA" id="ARBA00031361"/>
    </source>
</evidence>
<comment type="subcellular location">
    <subcellularLocation>
        <location evidence="4">Cytoplasm</location>
    </subcellularLocation>
    <subcellularLocation>
        <location evidence="3">Early endosome</location>
    </subcellularLocation>
    <subcellularLocation>
        <location evidence="2">Membrane</location>
    </subcellularLocation>
    <subcellularLocation>
        <location evidence="1">Nucleus</location>
    </subcellularLocation>
</comment>
<dbReference type="PANTHER" id="PTHR21448:SF0">
    <property type="entry name" value="PROTEIN PHOSPHATASE 1 REGULATORY SUBUNIT 21"/>
    <property type="match status" value="1"/>
</dbReference>
<evidence type="ECO:0000256" key="6">
    <source>
        <dbReference type="ARBA" id="ARBA00010059"/>
    </source>
</evidence>
<feature type="coiled-coil region" evidence="22">
    <location>
        <begin position="677"/>
        <end position="718"/>
    </location>
</feature>
<feature type="region of interest" description="Disordered" evidence="23">
    <location>
        <begin position="988"/>
        <end position="1007"/>
    </location>
</feature>
<dbReference type="InterPro" id="IPR004855">
    <property type="entry name" value="TFIIA_asu/bsu"/>
</dbReference>
<dbReference type="Proteomes" id="UP001214576">
    <property type="component" value="Unassembled WGS sequence"/>
</dbReference>
<dbReference type="SMART" id="SM01254">
    <property type="entry name" value="KLRAQ"/>
    <property type="match status" value="1"/>
</dbReference>
<evidence type="ECO:0000256" key="13">
    <source>
        <dbReference type="ARBA" id="ARBA00023136"/>
    </source>
</evidence>
<evidence type="ECO:0000256" key="22">
    <source>
        <dbReference type="SAM" id="Coils"/>
    </source>
</evidence>
<dbReference type="EMBL" id="JAKZEL010000002">
    <property type="protein sequence ID" value="KAI4547008.1"/>
    <property type="molecule type" value="Genomic_DNA"/>
</dbReference>
<evidence type="ECO:0000259" key="24">
    <source>
        <dbReference type="PROSITE" id="PS51070"/>
    </source>
</evidence>
<comment type="caution">
    <text evidence="26">The sequence shown here is derived from an EMBL/GenBank/DDBJ whole genome shotgun (WGS) entry which is preliminary data.</text>
</comment>
<dbReference type="Gene3D" id="2.60.40.1170">
    <property type="entry name" value="Mu homology domain, subdomain B"/>
    <property type="match status" value="2"/>
</dbReference>
<dbReference type="GO" id="GO:0016020">
    <property type="term" value="C:membrane"/>
    <property type="evidence" value="ECO:0007669"/>
    <property type="project" value="UniProtKB-SubCell"/>
</dbReference>
<dbReference type="PROSITE" id="PS51070">
    <property type="entry name" value="SHD"/>
    <property type="match status" value="1"/>
</dbReference>
<dbReference type="Pfam" id="PF00928">
    <property type="entry name" value="Adap_comp_sub"/>
    <property type="match status" value="1"/>
</dbReference>
<evidence type="ECO:0000256" key="23">
    <source>
        <dbReference type="SAM" id="MobiDB-lite"/>
    </source>
</evidence>
<evidence type="ECO:0000256" key="8">
    <source>
        <dbReference type="ARBA" id="ARBA00022490"/>
    </source>
</evidence>
<feature type="domain" description="SHD" evidence="24">
    <location>
        <begin position="1071"/>
        <end position="1204"/>
    </location>
</feature>
<dbReference type="InterPro" id="IPR040024">
    <property type="entry name" value="PPP1R21"/>
</dbReference>
<feature type="compositionally biased region" description="Acidic residues" evidence="23">
    <location>
        <begin position="1895"/>
        <end position="1921"/>
    </location>
</feature>
<keyword evidence="8" id="KW-0963">Cytoplasm</keyword>
<dbReference type="FunFam" id="2.60.40.1170:FF:000017">
    <property type="entry name" value="stonin-1 isoform X2"/>
    <property type="match status" value="1"/>
</dbReference>
<evidence type="ECO:0000256" key="4">
    <source>
        <dbReference type="ARBA" id="ARBA00004496"/>
    </source>
</evidence>
<feature type="region of interest" description="Disordered" evidence="23">
    <location>
        <begin position="1800"/>
        <end position="1826"/>
    </location>
</feature>
<dbReference type="Pfam" id="PF10205">
    <property type="entry name" value="KLRAQ"/>
    <property type="match status" value="1"/>
</dbReference>
<dbReference type="GO" id="GO:0006897">
    <property type="term" value="P:endocytosis"/>
    <property type="evidence" value="ECO:0007669"/>
    <property type="project" value="UniProtKB-KW"/>
</dbReference>
<evidence type="ECO:0000256" key="19">
    <source>
        <dbReference type="ARBA" id="ARBA00059680"/>
    </source>
</evidence>
<comment type="similarity">
    <text evidence="6">Belongs to the TFIIA subunit 1 family.</text>
</comment>
<evidence type="ECO:0000256" key="11">
    <source>
        <dbReference type="ARBA" id="ARBA00022884"/>
    </source>
</evidence>
<feature type="coiled-coil region" evidence="22">
    <location>
        <begin position="125"/>
        <end position="177"/>
    </location>
</feature>
<evidence type="ECO:0000313" key="27">
    <source>
        <dbReference type="Proteomes" id="UP001214576"/>
    </source>
</evidence>
<evidence type="ECO:0000256" key="7">
    <source>
        <dbReference type="ARBA" id="ARBA00020102"/>
    </source>
</evidence>
<dbReference type="SUPFAM" id="SSF49447">
    <property type="entry name" value="Second domain of Mu2 adaptin subunit (ap50) of ap2 adaptor"/>
    <property type="match status" value="1"/>
</dbReference>
<evidence type="ECO:0000256" key="3">
    <source>
        <dbReference type="ARBA" id="ARBA00004412"/>
    </source>
</evidence>
<evidence type="ECO:0000256" key="9">
    <source>
        <dbReference type="ARBA" id="ARBA00022583"/>
    </source>
</evidence>
<feature type="non-terminal residue" evidence="26">
    <location>
        <position position="1"/>
    </location>
</feature>
<dbReference type="Pfam" id="PF21636">
    <property type="entry name" value="PPP1R21_C"/>
    <property type="match status" value="1"/>
</dbReference>
<feature type="coiled-coil region" evidence="22">
    <location>
        <begin position="19"/>
        <end position="53"/>
    </location>
</feature>
<dbReference type="PROSITE" id="PS51072">
    <property type="entry name" value="MHD"/>
    <property type="match status" value="1"/>
</dbReference>
<proteinExistence type="inferred from homology"/>
<keyword evidence="13" id="KW-0472">Membrane</keyword>
<protein>
    <recommendedName>
        <fullName evidence="7">Protein phosphatase 1 regulatory subunit 21</fullName>
    </recommendedName>
    <alternativeName>
        <fullName evidence="17">Coiled-coil domain-containing protein 128</fullName>
    </alternativeName>
    <alternativeName>
        <fullName evidence="18">Ferry endosomal RAB5 effector complex subunit 2</fullName>
    </alternativeName>
    <alternativeName>
        <fullName evidence="16">KLRAQ motif-containing protein 1</fullName>
    </alternativeName>
    <alternativeName>
        <fullName evidence="21">Stoned B-like factor</fullName>
    </alternativeName>
    <alternativeName>
        <fullName evidence="20">Stonin-1</fullName>
    </alternativeName>
</protein>
<dbReference type="SUPFAM" id="SSF50784">
    <property type="entry name" value="Transcription factor IIA (TFIIA), beta-barrel domain"/>
    <property type="match status" value="1"/>
</dbReference>
<keyword evidence="9" id="KW-0254">Endocytosis</keyword>
<keyword evidence="15" id="KW-0539">Nucleus</keyword>
<keyword evidence="27" id="KW-1185">Reference proteome</keyword>